<evidence type="ECO:0000259" key="2">
    <source>
        <dbReference type="Pfam" id="PF23870"/>
    </source>
</evidence>
<dbReference type="InterPro" id="IPR055649">
    <property type="entry name" value="DUF7225"/>
</dbReference>
<accession>A0A1G6GNU7</accession>
<dbReference type="Pfam" id="PF22522">
    <property type="entry name" value="DUF6998"/>
    <property type="match status" value="1"/>
</dbReference>
<feature type="domain" description="DUF6998" evidence="1">
    <location>
        <begin position="142"/>
        <end position="249"/>
    </location>
</feature>
<gene>
    <name evidence="3" type="ORF">SAMN05421734_101326</name>
</gene>
<name>A0A1G6GNU7_9BACI</name>
<proteinExistence type="predicted"/>
<dbReference type="Proteomes" id="UP000242949">
    <property type="component" value="Unassembled WGS sequence"/>
</dbReference>
<dbReference type="STRING" id="1612202.SAMN05421734_101326"/>
<evidence type="ECO:0000313" key="4">
    <source>
        <dbReference type="Proteomes" id="UP000242949"/>
    </source>
</evidence>
<evidence type="ECO:0000259" key="1">
    <source>
        <dbReference type="Pfam" id="PF22522"/>
    </source>
</evidence>
<dbReference type="InterPro" id="IPR054267">
    <property type="entry name" value="DUF6998"/>
</dbReference>
<sequence length="251" mass="29482">MMTIYDQIKTVMQERKDPLISPAELKDELYDRFGTNPKSVIISDYCYNLYNKGIAFDRHLFERINRATYKYLGENYPYTGLIFQRPRGSEDDQIVGEWQQGKKTINTDLEDGAISTEQMKKLFEEYSRILNYEINVLGCQPTEVRHLLGRLGEFYCAIYKNGHLAKEVNQHGFDVWKGQTRISVKTTAQTKDFITINSKTFDQFDYLFVLQYINDEFHILYDGPKEPILKIARVYKDKYEVSLSGLKRLVE</sequence>
<dbReference type="AlphaFoldDB" id="A0A1G6GNU7"/>
<feature type="domain" description="DUF7225" evidence="2">
    <location>
        <begin position="3"/>
        <end position="105"/>
    </location>
</feature>
<dbReference type="EMBL" id="FMYI01000001">
    <property type="protein sequence ID" value="SDB83599.1"/>
    <property type="molecule type" value="Genomic_DNA"/>
</dbReference>
<protein>
    <submittedName>
        <fullName evidence="3">Uncharacterized protein</fullName>
    </submittedName>
</protein>
<dbReference type="Pfam" id="PF23870">
    <property type="entry name" value="DUF7225"/>
    <property type="match status" value="1"/>
</dbReference>
<organism evidence="3 4">
    <name type="scientific">Pelagirhabdus alkalitolerans</name>
    <dbReference type="NCBI Taxonomy" id="1612202"/>
    <lineage>
        <taxon>Bacteria</taxon>
        <taxon>Bacillati</taxon>
        <taxon>Bacillota</taxon>
        <taxon>Bacilli</taxon>
        <taxon>Bacillales</taxon>
        <taxon>Bacillaceae</taxon>
        <taxon>Pelagirhabdus</taxon>
    </lineage>
</organism>
<evidence type="ECO:0000313" key="3">
    <source>
        <dbReference type="EMBL" id="SDB83599.1"/>
    </source>
</evidence>
<reference evidence="4" key="1">
    <citation type="submission" date="2016-09" db="EMBL/GenBank/DDBJ databases">
        <authorList>
            <person name="Varghese N."/>
            <person name="Submissions S."/>
        </authorList>
    </citation>
    <scope>NUCLEOTIDE SEQUENCE [LARGE SCALE GENOMIC DNA]</scope>
    <source>
        <strain evidence="4">S5</strain>
    </source>
</reference>
<keyword evidence="4" id="KW-1185">Reference proteome</keyword>